<dbReference type="Gene3D" id="2.180.10.10">
    <property type="entry name" value="RHS repeat-associated core"/>
    <property type="match status" value="1"/>
</dbReference>
<keyword evidence="3" id="KW-1185">Reference proteome</keyword>
<dbReference type="Proteomes" id="UP001240236">
    <property type="component" value="Unassembled WGS sequence"/>
</dbReference>
<organism evidence="2 3">
    <name type="scientific">Catenuloplanes indicus</name>
    <dbReference type="NCBI Taxonomy" id="137267"/>
    <lineage>
        <taxon>Bacteria</taxon>
        <taxon>Bacillati</taxon>
        <taxon>Actinomycetota</taxon>
        <taxon>Actinomycetes</taxon>
        <taxon>Micromonosporales</taxon>
        <taxon>Micromonosporaceae</taxon>
        <taxon>Catenuloplanes</taxon>
    </lineage>
</organism>
<dbReference type="RefSeq" id="WP_307237111.1">
    <property type="nucleotide sequence ID" value="NZ_JAUSUZ010000001.1"/>
</dbReference>
<sequence length="389" mass="41975">MGRISRVWDAGWTKADHPDAPQGRYEYVYASDRRSYPYTKTETLHAGGGYHVSYGIFDGFLRIQQSRTPAQDGSGTRVISDTNYDEAGRTATVYGAHAEPGSPSGAYWYEPQWSVPSVTRNVYDRAGRLTAAISLAGEGETNQVEKSRTTTVYAGDRTMVTPPRGGVATTITDLQGHVTEFRRHTTAAGVNGAFSATSYSYDRKGHLARVTDAAGNEYQGPGDLAEGPGRRDHDHHLQRVRRGREDHRAVRPGAGRTSRRWGSTSPQASCAVAREAIPDGDGFPSLPGVASTLLGTGVRREEPVNLDLERLAPHAPDALRTAKKAMIGGVNGKGGTSRTLFRRDSGPGAAKPLNLSSAGSIYPRGPVLRDSAPPCQHPFRKSQTDEQMS</sequence>
<protein>
    <submittedName>
        <fullName evidence="2">YD repeat-containing protein</fullName>
    </submittedName>
</protein>
<evidence type="ECO:0000313" key="2">
    <source>
        <dbReference type="EMBL" id="MDQ0365027.1"/>
    </source>
</evidence>
<reference evidence="2 3" key="1">
    <citation type="submission" date="2023-07" db="EMBL/GenBank/DDBJ databases">
        <title>Sequencing the genomes of 1000 actinobacteria strains.</title>
        <authorList>
            <person name="Klenk H.-P."/>
        </authorList>
    </citation>
    <scope>NUCLEOTIDE SEQUENCE [LARGE SCALE GENOMIC DNA]</scope>
    <source>
        <strain evidence="2 3">DSM 44709</strain>
    </source>
</reference>
<name>A0AAE4AWH8_9ACTN</name>
<accession>A0AAE4AWH8</accession>
<feature type="region of interest" description="Disordered" evidence="1">
    <location>
        <begin position="239"/>
        <end position="266"/>
    </location>
</feature>
<proteinExistence type="predicted"/>
<evidence type="ECO:0000313" key="3">
    <source>
        <dbReference type="Proteomes" id="UP001240236"/>
    </source>
</evidence>
<feature type="region of interest" description="Disordered" evidence="1">
    <location>
        <begin position="329"/>
        <end position="389"/>
    </location>
</feature>
<comment type="caution">
    <text evidence="2">The sequence shown here is derived from an EMBL/GenBank/DDBJ whole genome shotgun (WGS) entry which is preliminary data.</text>
</comment>
<feature type="region of interest" description="Disordered" evidence="1">
    <location>
        <begin position="214"/>
        <end position="233"/>
    </location>
</feature>
<gene>
    <name evidence="2" type="ORF">J2S42_001696</name>
</gene>
<feature type="compositionally biased region" description="Basic and acidic residues" evidence="1">
    <location>
        <begin position="239"/>
        <end position="249"/>
    </location>
</feature>
<evidence type="ECO:0000256" key="1">
    <source>
        <dbReference type="SAM" id="MobiDB-lite"/>
    </source>
</evidence>
<dbReference type="EMBL" id="JAUSUZ010000001">
    <property type="protein sequence ID" value="MDQ0365027.1"/>
    <property type="molecule type" value="Genomic_DNA"/>
</dbReference>
<dbReference type="AlphaFoldDB" id="A0AAE4AWH8"/>